<keyword evidence="3" id="KW-1185">Reference proteome</keyword>
<feature type="domain" description="Receptor L-domain" evidence="1">
    <location>
        <begin position="27"/>
        <end position="137"/>
    </location>
</feature>
<dbReference type="Pfam" id="PF01030">
    <property type="entry name" value="Recep_L_domain"/>
    <property type="match status" value="1"/>
</dbReference>
<protein>
    <recommendedName>
        <fullName evidence="1">Receptor L-domain domain-containing protein</fullName>
    </recommendedName>
</protein>
<gene>
    <name evidence="2" type="ORF">LSH36_180g02010</name>
</gene>
<accession>A0AAD9N5X7</accession>
<evidence type="ECO:0000313" key="2">
    <source>
        <dbReference type="EMBL" id="KAK2157960.1"/>
    </source>
</evidence>
<organism evidence="2 3">
    <name type="scientific">Paralvinella palmiformis</name>
    <dbReference type="NCBI Taxonomy" id="53620"/>
    <lineage>
        <taxon>Eukaryota</taxon>
        <taxon>Metazoa</taxon>
        <taxon>Spiralia</taxon>
        <taxon>Lophotrochozoa</taxon>
        <taxon>Annelida</taxon>
        <taxon>Polychaeta</taxon>
        <taxon>Sedentaria</taxon>
        <taxon>Canalipalpata</taxon>
        <taxon>Terebellida</taxon>
        <taxon>Terebelliformia</taxon>
        <taxon>Alvinellidae</taxon>
        <taxon>Paralvinella</taxon>
    </lineage>
</organism>
<evidence type="ECO:0000259" key="1">
    <source>
        <dbReference type="Pfam" id="PF01030"/>
    </source>
</evidence>
<dbReference type="EMBL" id="JAODUP010000180">
    <property type="protein sequence ID" value="KAK2157960.1"/>
    <property type="molecule type" value="Genomic_DNA"/>
</dbReference>
<sequence length="235" mass="26680">MDENLTSSVCPSQDIRNLVSQFGRLENCTVIEGSLQILLIDYANPSEYNQISFPDLVEITEYMLLYRVYGLKSLSQIFPNLAVIRGQTLFFNYAFVAFEMPDMEELGLWGLTQIVRGAIRVEKNPKLCYLNTIDWMRITNMKLEDNFFVENKDIDECVNVCPRRTDGGPRCPAMEVMLDSGDKVHQQLCWTGDHCQKAVAGRDVASSYCLQDGSTTVLLVMKTKGYWPILAFSSP</sequence>
<dbReference type="InterPro" id="IPR000494">
    <property type="entry name" value="Rcpt_L-dom"/>
</dbReference>
<dbReference type="AlphaFoldDB" id="A0AAD9N5X7"/>
<proteinExistence type="predicted"/>
<comment type="caution">
    <text evidence="2">The sequence shown here is derived from an EMBL/GenBank/DDBJ whole genome shotgun (WGS) entry which is preliminary data.</text>
</comment>
<dbReference type="Proteomes" id="UP001208570">
    <property type="component" value="Unassembled WGS sequence"/>
</dbReference>
<name>A0AAD9N5X7_9ANNE</name>
<reference evidence="2" key="1">
    <citation type="journal article" date="2023" name="Mol. Biol. Evol.">
        <title>Third-Generation Sequencing Reveals the Adaptive Role of the Epigenome in Three Deep-Sea Polychaetes.</title>
        <authorList>
            <person name="Perez M."/>
            <person name="Aroh O."/>
            <person name="Sun Y."/>
            <person name="Lan Y."/>
            <person name="Juniper S.K."/>
            <person name="Young C.R."/>
            <person name="Angers B."/>
            <person name="Qian P.Y."/>
        </authorList>
    </citation>
    <scope>NUCLEOTIDE SEQUENCE</scope>
    <source>
        <strain evidence="2">P08H-3</strain>
    </source>
</reference>
<evidence type="ECO:0000313" key="3">
    <source>
        <dbReference type="Proteomes" id="UP001208570"/>
    </source>
</evidence>
<dbReference type="SUPFAM" id="SSF52058">
    <property type="entry name" value="L domain-like"/>
    <property type="match status" value="1"/>
</dbReference>
<dbReference type="Gene3D" id="3.80.20.20">
    <property type="entry name" value="Receptor L-domain"/>
    <property type="match status" value="1"/>
</dbReference>
<dbReference type="InterPro" id="IPR036941">
    <property type="entry name" value="Rcpt_L-dom_sf"/>
</dbReference>